<keyword evidence="3" id="KW-1185">Reference proteome</keyword>
<dbReference type="EMBL" id="CP089982">
    <property type="protein sequence ID" value="WXA93713.1"/>
    <property type="molecule type" value="Genomic_DNA"/>
</dbReference>
<evidence type="ECO:0000256" key="1">
    <source>
        <dbReference type="SAM" id="MobiDB-lite"/>
    </source>
</evidence>
<evidence type="ECO:0000313" key="3">
    <source>
        <dbReference type="Proteomes" id="UP001379533"/>
    </source>
</evidence>
<dbReference type="SUPFAM" id="SSF69304">
    <property type="entry name" value="Tricorn protease N-terminal domain"/>
    <property type="match status" value="1"/>
</dbReference>
<feature type="region of interest" description="Disordered" evidence="1">
    <location>
        <begin position="33"/>
        <end position="84"/>
    </location>
</feature>
<dbReference type="Pfam" id="PF07676">
    <property type="entry name" value="PD40"/>
    <property type="match status" value="2"/>
</dbReference>
<sequence length="321" mass="34117">MMRESLRLGRGMWVAGLTAFAATCMFMSPVGCSSSDSGESSTPDAGRDGSIIPPPPGPCDLSKDFGRPTLVPGLPTGSGKSSGARLSADELTVVYDDGKDLVLATRSDVASGFQTKPWLAATNSTAEDYLPWISTNGKDLYFMSNREVTTTYDLYHARRDDTGSAFGAAQKVFHLPSGNIASPYLLEGRELWLTRLDGDKQEIFRAPITGDATFGAATPVSELNDPASKNAGAAVTQDGLTVYFVSTRSGAGDQDIWVATRTTDSGTFGTPTRLPGVNSSFNDSPGWISPDGCRLYLSSDRDEGNDAGARETHTFVAQRPK</sequence>
<feature type="region of interest" description="Disordered" evidence="1">
    <location>
        <begin position="300"/>
        <end position="321"/>
    </location>
</feature>
<dbReference type="InterPro" id="IPR011042">
    <property type="entry name" value="6-blade_b-propeller_TolB-like"/>
</dbReference>
<proteinExistence type="predicted"/>
<dbReference type="InterPro" id="IPR011659">
    <property type="entry name" value="WD40"/>
</dbReference>
<reference evidence="2 3" key="1">
    <citation type="submission" date="2021-12" db="EMBL/GenBank/DDBJ databases">
        <title>Discovery of the Pendulisporaceae a myxobacterial family with distinct sporulation behavior and unique specialized metabolism.</title>
        <authorList>
            <person name="Garcia R."/>
            <person name="Popoff A."/>
            <person name="Bader C.D."/>
            <person name="Loehr J."/>
            <person name="Walesch S."/>
            <person name="Walt C."/>
            <person name="Boldt J."/>
            <person name="Bunk B."/>
            <person name="Haeckl F.J.F.P.J."/>
            <person name="Gunesch A.P."/>
            <person name="Birkelbach J."/>
            <person name="Nuebel U."/>
            <person name="Pietschmann T."/>
            <person name="Bach T."/>
            <person name="Mueller R."/>
        </authorList>
    </citation>
    <scope>NUCLEOTIDE SEQUENCE [LARGE SCALE GENOMIC DNA]</scope>
    <source>
        <strain evidence="2 3">MSr12523</strain>
    </source>
</reference>
<dbReference type="Proteomes" id="UP001379533">
    <property type="component" value="Chromosome"/>
</dbReference>
<dbReference type="RefSeq" id="WP_394844312.1">
    <property type="nucleotide sequence ID" value="NZ_CP089982.1"/>
</dbReference>
<gene>
    <name evidence="2" type="ORF">LZC95_45575</name>
</gene>
<protein>
    <submittedName>
        <fullName evidence="2">Uncharacterized protein</fullName>
    </submittedName>
</protein>
<organism evidence="2 3">
    <name type="scientific">Pendulispora brunnea</name>
    <dbReference type="NCBI Taxonomy" id="2905690"/>
    <lineage>
        <taxon>Bacteria</taxon>
        <taxon>Pseudomonadati</taxon>
        <taxon>Myxococcota</taxon>
        <taxon>Myxococcia</taxon>
        <taxon>Myxococcales</taxon>
        <taxon>Sorangiineae</taxon>
        <taxon>Pendulisporaceae</taxon>
        <taxon>Pendulispora</taxon>
    </lineage>
</organism>
<accession>A0ABZ2K8M3</accession>
<dbReference type="Gene3D" id="2.120.10.30">
    <property type="entry name" value="TolB, C-terminal domain"/>
    <property type="match status" value="1"/>
</dbReference>
<feature type="compositionally biased region" description="Basic and acidic residues" evidence="1">
    <location>
        <begin position="300"/>
        <end position="313"/>
    </location>
</feature>
<name>A0ABZ2K8M3_9BACT</name>
<evidence type="ECO:0000313" key="2">
    <source>
        <dbReference type="EMBL" id="WXA93713.1"/>
    </source>
</evidence>